<accession>A0A6J5YNH4</accession>
<feature type="compositionally biased region" description="Pro residues" evidence="1">
    <location>
        <begin position="77"/>
        <end position="87"/>
    </location>
</feature>
<feature type="compositionally biased region" description="Low complexity" evidence="1">
    <location>
        <begin position="43"/>
        <end position="76"/>
    </location>
</feature>
<evidence type="ECO:0000313" key="2">
    <source>
        <dbReference type="EMBL" id="CAB4332095.1"/>
    </source>
</evidence>
<dbReference type="AlphaFoldDB" id="A0A6J5YNH4"/>
<gene>
    <name evidence="2" type="ORF">UFOPK4080_00260</name>
</gene>
<proteinExistence type="predicted"/>
<sequence>MQGKTPRLWAAAFAFTLSAFFVAQSLASDATPLIDSVIPPDVSYASPSPSPSPSAADTPTPSPSAAPSSEASTPDLSPGPTPSPSPSKTPAYALEDQNISIRVTDSVHVDPRAKSAFITPIQLNSDSSLLACISSPSLRFDAGMPNAVDANDLELLVGDFTNSVRITGSSASVVQKINALNGLKIFSSSGNFANKYLQFRFVAISEPSTDENLCNQGIPSNNRIINITTFDIGLDMKKGDVRLAK</sequence>
<protein>
    <submittedName>
        <fullName evidence="2">Unannotated protein</fullName>
    </submittedName>
</protein>
<organism evidence="2">
    <name type="scientific">freshwater metagenome</name>
    <dbReference type="NCBI Taxonomy" id="449393"/>
    <lineage>
        <taxon>unclassified sequences</taxon>
        <taxon>metagenomes</taxon>
        <taxon>ecological metagenomes</taxon>
    </lineage>
</organism>
<dbReference type="EMBL" id="CAESAG010000023">
    <property type="protein sequence ID" value="CAB4332095.1"/>
    <property type="molecule type" value="Genomic_DNA"/>
</dbReference>
<name>A0A6J5YNH4_9ZZZZ</name>
<reference evidence="2" key="1">
    <citation type="submission" date="2020-05" db="EMBL/GenBank/DDBJ databases">
        <authorList>
            <person name="Chiriac C."/>
            <person name="Salcher M."/>
            <person name="Ghai R."/>
            <person name="Kavagutti S V."/>
        </authorList>
    </citation>
    <scope>NUCLEOTIDE SEQUENCE</scope>
</reference>
<feature type="region of interest" description="Disordered" evidence="1">
    <location>
        <begin position="43"/>
        <end position="91"/>
    </location>
</feature>
<evidence type="ECO:0000256" key="1">
    <source>
        <dbReference type="SAM" id="MobiDB-lite"/>
    </source>
</evidence>